<comment type="pathway">
    <text evidence="3">Secondary metabolite biosynthesis; terpenoid biosynthesis.</text>
</comment>
<dbReference type="PANTHER" id="PTHR24305:SF166">
    <property type="entry name" value="CYTOCHROME P450 12A4, MITOCHONDRIAL-RELATED"/>
    <property type="match status" value="1"/>
</dbReference>
<keyword evidence="10" id="KW-0408">Iron</keyword>
<gene>
    <name evidence="14" type="ORF">MIND_00158800</name>
</gene>
<evidence type="ECO:0000256" key="11">
    <source>
        <dbReference type="ARBA" id="ARBA00023033"/>
    </source>
</evidence>
<evidence type="ECO:0000256" key="13">
    <source>
        <dbReference type="SAM" id="Phobius"/>
    </source>
</evidence>
<evidence type="ECO:0000256" key="1">
    <source>
        <dbReference type="ARBA" id="ARBA00001971"/>
    </source>
</evidence>
<keyword evidence="12 13" id="KW-0472">Membrane</keyword>
<evidence type="ECO:0000313" key="15">
    <source>
        <dbReference type="Proteomes" id="UP000636479"/>
    </source>
</evidence>
<sequence>MPDPPTFALPIIILIILGYLVYRRRLSPSISDLPGPQPESFLLGTTSAAPQALVCSPRAPGSLPEFQQGQVGVAEFKWAAQYGDVYRVKGILGTERLFVADPKAIHHIHHLASYNIRKQELRAELSRVFTGPGLSYVEGEAHKRQRRINSPAFGTMDARSYIPIFLSYASSTLPAILRGFFFDAIGEVAFDYRFGTTDNLNSEHPLSTALNSVLPQMYTPPTKKTIFIFGLLELLPAWLMRLYMHHAPTAGLRNSRRVEKIATDLARELVAAKSEEIAAGKRKRDIMSLLVKANLSENPRTSLTEDEMLAQMQTIMQAGQETTAVTLSWTLFELTQHRDVQNKLRAEIQATERAIRERGETQFTWSDFEAMPYTIAVMKETLRYHPVAYNNTREAARDEVLPLSNPITTRSGKILTELPIRKHQVIVVSVAAYNRNTQIFGADAGHFNPERWLDDTVKPLAPLGVYGNLYLVFDDLRKWTSSMHRSTHGLSVFRVLTSHLQVTVWRRPSALYCVATESDHDRIYEYQSFLVELVKNFAFTMDPATAQQLRRQASLVMLPMLPGKVGPHMPLQVAPIDAVEQCFVFKT</sequence>
<dbReference type="Gene3D" id="1.10.630.10">
    <property type="entry name" value="Cytochrome P450"/>
    <property type="match status" value="1"/>
</dbReference>
<evidence type="ECO:0000313" key="14">
    <source>
        <dbReference type="EMBL" id="KAF7316400.1"/>
    </source>
</evidence>
<dbReference type="InterPro" id="IPR050121">
    <property type="entry name" value="Cytochrome_P450_monoxygenase"/>
</dbReference>
<keyword evidence="5" id="KW-0349">Heme</keyword>
<proteinExistence type="inferred from homology"/>
<name>A0A8H6TCQ2_9AGAR</name>
<comment type="similarity">
    <text evidence="4">Belongs to the cytochrome P450 family.</text>
</comment>
<dbReference type="InterPro" id="IPR001128">
    <property type="entry name" value="Cyt_P450"/>
</dbReference>
<dbReference type="RefSeq" id="XP_037226423.1">
    <property type="nucleotide sequence ID" value="XM_037358513.1"/>
</dbReference>
<evidence type="ECO:0000256" key="10">
    <source>
        <dbReference type="ARBA" id="ARBA00023004"/>
    </source>
</evidence>
<dbReference type="GO" id="GO:0004497">
    <property type="term" value="F:monooxygenase activity"/>
    <property type="evidence" value="ECO:0007669"/>
    <property type="project" value="UniProtKB-KW"/>
</dbReference>
<dbReference type="GO" id="GO:0016705">
    <property type="term" value="F:oxidoreductase activity, acting on paired donors, with incorporation or reduction of molecular oxygen"/>
    <property type="evidence" value="ECO:0007669"/>
    <property type="project" value="InterPro"/>
</dbReference>
<feature type="transmembrane region" description="Helical" evidence="13">
    <location>
        <begin position="6"/>
        <end position="22"/>
    </location>
</feature>
<reference evidence="14" key="1">
    <citation type="submission" date="2020-05" db="EMBL/GenBank/DDBJ databases">
        <title>Mycena genomes resolve the evolution of fungal bioluminescence.</title>
        <authorList>
            <person name="Tsai I.J."/>
        </authorList>
    </citation>
    <scope>NUCLEOTIDE SEQUENCE</scope>
    <source>
        <strain evidence="14">171206Taipei</strain>
    </source>
</reference>
<protein>
    <submittedName>
        <fullName evidence="14">Cytochrome P450</fullName>
    </submittedName>
</protein>
<dbReference type="Proteomes" id="UP000636479">
    <property type="component" value="Unassembled WGS sequence"/>
</dbReference>
<evidence type="ECO:0000256" key="8">
    <source>
        <dbReference type="ARBA" id="ARBA00022989"/>
    </source>
</evidence>
<dbReference type="GO" id="GO:0020037">
    <property type="term" value="F:heme binding"/>
    <property type="evidence" value="ECO:0007669"/>
    <property type="project" value="InterPro"/>
</dbReference>
<comment type="caution">
    <text evidence="14">The sequence shown here is derived from an EMBL/GenBank/DDBJ whole genome shotgun (WGS) entry which is preliminary data.</text>
</comment>
<evidence type="ECO:0000256" key="9">
    <source>
        <dbReference type="ARBA" id="ARBA00023002"/>
    </source>
</evidence>
<keyword evidence="8 13" id="KW-1133">Transmembrane helix</keyword>
<dbReference type="GO" id="GO:0016020">
    <property type="term" value="C:membrane"/>
    <property type="evidence" value="ECO:0007669"/>
    <property type="project" value="UniProtKB-SubCell"/>
</dbReference>
<dbReference type="GeneID" id="59341029"/>
<dbReference type="OrthoDB" id="1470350at2759"/>
<dbReference type="SUPFAM" id="SSF48264">
    <property type="entry name" value="Cytochrome P450"/>
    <property type="match status" value="1"/>
</dbReference>
<evidence type="ECO:0000256" key="12">
    <source>
        <dbReference type="ARBA" id="ARBA00023136"/>
    </source>
</evidence>
<evidence type="ECO:0000256" key="6">
    <source>
        <dbReference type="ARBA" id="ARBA00022692"/>
    </source>
</evidence>
<keyword evidence="7" id="KW-0479">Metal-binding</keyword>
<evidence type="ECO:0000256" key="7">
    <source>
        <dbReference type="ARBA" id="ARBA00022723"/>
    </source>
</evidence>
<evidence type="ECO:0000256" key="4">
    <source>
        <dbReference type="ARBA" id="ARBA00010617"/>
    </source>
</evidence>
<comment type="subcellular location">
    <subcellularLocation>
        <location evidence="2">Membrane</location>
    </subcellularLocation>
</comment>
<keyword evidence="6 13" id="KW-0812">Transmembrane</keyword>
<organism evidence="14 15">
    <name type="scientific">Mycena indigotica</name>
    <dbReference type="NCBI Taxonomy" id="2126181"/>
    <lineage>
        <taxon>Eukaryota</taxon>
        <taxon>Fungi</taxon>
        <taxon>Dikarya</taxon>
        <taxon>Basidiomycota</taxon>
        <taxon>Agaricomycotina</taxon>
        <taxon>Agaricomycetes</taxon>
        <taxon>Agaricomycetidae</taxon>
        <taxon>Agaricales</taxon>
        <taxon>Marasmiineae</taxon>
        <taxon>Mycenaceae</taxon>
        <taxon>Mycena</taxon>
    </lineage>
</organism>
<dbReference type="InterPro" id="IPR036396">
    <property type="entry name" value="Cyt_P450_sf"/>
</dbReference>
<dbReference type="PRINTS" id="PR00385">
    <property type="entry name" value="P450"/>
</dbReference>
<evidence type="ECO:0000256" key="2">
    <source>
        <dbReference type="ARBA" id="ARBA00004370"/>
    </source>
</evidence>
<keyword evidence="9" id="KW-0560">Oxidoreductase</keyword>
<keyword evidence="15" id="KW-1185">Reference proteome</keyword>
<keyword evidence="11" id="KW-0503">Monooxygenase</keyword>
<dbReference type="AlphaFoldDB" id="A0A8H6TCQ2"/>
<dbReference type="PANTHER" id="PTHR24305">
    <property type="entry name" value="CYTOCHROME P450"/>
    <property type="match status" value="1"/>
</dbReference>
<dbReference type="Pfam" id="PF00067">
    <property type="entry name" value="p450"/>
    <property type="match status" value="1"/>
</dbReference>
<comment type="cofactor">
    <cofactor evidence="1">
        <name>heme</name>
        <dbReference type="ChEBI" id="CHEBI:30413"/>
    </cofactor>
</comment>
<accession>A0A8H6TCQ2</accession>
<evidence type="ECO:0000256" key="3">
    <source>
        <dbReference type="ARBA" id="ARBA00004721"/>
    </source>
</evidence>
<evidence type="ECO:0000256" key="5">
    <source>
        <dbReference type="ARBA" id="ARBA00022617"/>
    </source>
</evidence>
<dbReference type="EMBL" id="JACAZF010000001">
    <property type="protein sequence ID" value="KAF7316400.1"/>
    <property type="molecule type" value="Genomic_DNA"/>
</dbReference>
<dbReference type="GO" id="GO:0005506">
    <property type="term" value="F:iron ion binding"/>
    <property type="evidence" value="ECO:0007669"/>
    <property type="project" value="InterPro"/>
</dbReference>